<dbReference type="AlphaFoldDB" id="A0A5D0HKW5"/>
<dbReference type="PANTHER" id="PTHR47572">
    <property type="entry name" value="LIPOPROTEIN-RELATED"/>
    <property type="match status" value="1"/>
</dbReference>
<dbReference type="PANTHER" id="PTHR47572:SF4">
    <property type="entry name" value="LACTONASE DRP35"/>
    <property type="match status" value="1"/>
</dbReference>
<name>A0A5D0HKW5_9FLAO</name>
<dbReference type="OrthoDB" id="2531681at2"/>
<sequence>MVFTLNLSAQDLQPAKQFVELPEYCPTPDAFDIAPDGSLILSCPNFASKQLTGNILRISKGGVVSKMADVPVLKETGNAQPMGIAYDEKGTLYVCDNQGKKGRLLRMTFDKNGLKTTEVIAYGFQSINGIRYHNNTVYVTQTKLPLFNTKKVSSGVYKFKTTDRLIKVNNTPKDANLFYSEVTQNADRQVGLDGLVFDSHGNLYVGNLGDARVTKLFINPEGEIYKTELYAQLPITSAPDGINIDNKGNLYVAGFAQNQIFKIDTDKEVSLLAQYPDNDGANGAIDQPADLIIYNGKLVISNFDLMAAKGMVNTKHDKPYTLSYIALE</sequence>
<keyword evidence="2" id="KW-1185">Reference proteome</keyword>
<dbReference type="InterPro" id="IPR011042">
    <property type="entry name" value="6-blade_b-propeller_TolB-like"/>
</dbReference>
<dbReference type="InterPro" id="IPR051262">
    <property type="entry name" value="SMP-30/CGR1_Lactonase"/>
</dbReference>
<accession>A0A5D0HKW5</accession>
<dbReference type="Proteomes" id="UP000323930">
    <property type="component" value="Unassembled WGS sequence"/>
</dbReference>
<proteinExistence type="predicted"/>
<organism evidence="1 2">
    <name type="scientific">Seonamhaeicola marinus</name>
    <dbReference type="NCBI Taxonomy" id="1912246"/>
    <lineage>
        <taxon>Bacteria</taxon>
        <taxon>Pseudomonadati</taxon>
        <taxon>Bacteroidota</taxon>
        <taxon>Flavobacteriia</taxon>
        <taxon>Flavobacteriales</taxon>
        <taxon>Flavobacteriaceae</taxon>
    </lineage>
</organism>
<protein>
    <recommendedName>
        <fullName evidence="3">SMP-30/Gluconolactonase/LRE-like region domain-containing protein</fullName>
    </recommendedName>
</protein>
<evidence type="ECO:0000313" key="2">
    <source>
        <dbReference type="Proteomes" id="UP000323930"/>
    </source>
</evidence>
<evidence type="ECO:0008006" key="3">
    <source>
        <dbReference type="Google" id="ProtNLM"/>
    </source>
</evidence>
<dbReference type="SUPFAM" id="SSF63829">
    <property type="entry name" value="Calcium-dependent phosphotriesterase"/>
    <property type="match status" value="1"/>
</dbReference>
<dbReference type="Gene3D" id="2.120.10.30">
    <property type="entry name" value="TolB, C-terminal domain"/>
    <property type="match status" value="1"/>
</dbReference>
<comment type="caution">
    <text evidence="1">The sequence shown here is derived from an EMBL/GenBank/DDBJ whole genome shotgun (WGS) entry which is preliminary data.</text>
</comment>
<evidence type="ECO:0000313" key="1">
    <source>
        <dbReference type="EMBL" id="TYA72034.1"/>
    </source>
</evidence>
<dbReference type="EMBL" id="VSDQ01000718">
    <property type="protein sequence ID" value="TYA72034.1"/>
    <property type="molecule type" value="Genomic_DNA"/>
</dbReference>
<reference evidence="1 2" key="1">
    <citation type="submission" date="2019-08" db="EMBL/GenBank/DDBJ databases">
        <title>Seonamhaeicola sediminis sp. nov., isolated from marine sediment.</title>
        <authorList>
            <person name="Cao W.R."/>
        </authorList>
    </citation>
    <scope>NUCLEOTIDE SEQUENCE [LARGE SCALE GENOMIC DNA]</scope>
    <source>
        <strain evidence="1 2">B011</strain>
    </source>
</reference>
<gene>
    <name evidence="1" type="ORF">FUA24_19025</name>
</gene>